<dbReference type="RefSeq" id="WP_127161883.1">
    <property type="nucleotide sequence ID" value="NZ_CP029822.1"/>
</dbReference>
<reference evidence="2" key="1">
    <citation type="submission" date="2018-06" db="EMBL/GenBank/DDBJ databases">
        <title>Complete genome of Pseudomonas insecticola strain QZS01.</title>
        <authorList>
            <person name="Wang J."/>
            <person name="Su Q."/>
        </authorList>
    </citation>
    <scope>NUCLEOTIDE SEQUENCE [LARGE SCALE GENOMIC DNA]</scope>
    <source>
        <strain evidence="2">QZS01</strain>
    </source>
</reference>
<proteinExistence type="predicted"/>
<dbReference type="Proteomes" id="UP000273143">
    <property type="component" value="Chromosome"/>
</dbReference>
<organism evidence="1 2">
    <name type="scientific">Entomomonas moraniae</name>
    <dbReference type="NCBI Taxonomy" id="2213226"/>
    <lineage>
        <taxon>Bacteria</taxon>
        <taxon>Pseudomonadati</taxon>
        <taxon>Pseudomonadota</taxon>
        <taxon>Gammaproteobacteria</taxon>
        <taxon>Pseudomonadales</taxon>
        <taxon>Pseudomonadaceae</taxon>
        <taxon>Entomomonas</taxon>
    </lineage>
</organism>
<evidence type="ECO:0000313" key="1">
    <source>
        <dbReference type="EMBL" id="AZS49699.1"/>
    </source>
</evidence>
<dbReference type="KEGG" id="emo:DM558_02405"/>
<protein>
    <submittedName>
        <fullName evidence="1">Uncharacterized protein</fullName>
    </submittedName>
</protein>
<keyword evidence="2" id="KW-1185">Reference proteome</keyword>
<gene>
    <name evidence="1" type="ORF">DM558_02405</name>
</gene>
<name>A0A3S9XB72_9GAMM</name>
<evidence type="ECO:0000313" key="2">
    <source>
        <dbReference type="Proteomes" id="UP000273143"/>
    </source>
</evidence>
<dbReference type="AlphaFoldDB" id="A0A3S9XB72"/>
<sequence>MMKKLDGYLAECYQQLTKHCYHNNGAPIFDQQKINKAVLACQFDLLVLLKNEFSSLEKIAMLTAKEYWLHEALELTPVIQLLAQKLSDGLAFKAPAIRAKRKCLLALLSQDENDNLFTGLDDFFESFAVLDLPLVMVKPLLDNHFEGALKKVDYKTAESSNSSSFSFKIME</sequence>
<accession>A0A3S9XB72</accession>
<dbReference type="EMBL" id="CP029822">
    <property type="protein sequence ID" value="AZS49699.1"/>
    <property type="molecule type" value="Genomic_DNA"/>
</dbReference>